<dbReference type="GO" id="GO:0006508">
    <property type="term" value="P:proteolysis"/>
    <property type="evidence" value="ECO:0007669"/>
    <property type="project" value="InterPro"/>
</dbReference>
<dbReference type="Proteomes" id="UP000515140">
    <property type="component" value="Unplaced"/>
</dbReference>
<keyword evidence="6" id="KW-1185">Reference proteome</keyword>
<dbReference type="Pfam" id="PF08246">
    <property type="entry name" value="Inhibitor_I29"/>
    <property type="match status" value="1"/>
</dbReference>
<evidence type="ECO:0000259" key="4">
    <source>
        <dbReference type="SMART" id="SM00645"/>
    </source>
</evidence>
<feature type="domain" description="Cathepsin propeptide inhibitor" evidence="5">
    <location>
        <begin position="44"/>
        <end position="101"/>
    </location>
</feature>
<name>A0A6P5IYC9_PHACI</name>
<accession>A0A6P5IYC9</accession>
<dbReference type="GeneID" id="110195512"/>
<evidence type="ECO:0000256" key="1">
    <source>
        <dbReference type="ARBA" id="ARBA00008455"/>
    </source>
</evidence>
<comment type="similarity">
    <text evidence="1">Belongs to the peptidase C1 family.</text>
</comment>
<dbReference type="InterPro" id="IPR038765">
    <property type="entry name" value="Papain-like_cys_pep_sf"/>
</dbReference>
<dbReference type="CDD" id="cd02248">
    <property type="entry name" value="Peptidase_C1A"/>
    <property type="match status" value="1"/>
</dbReference>
<dbReference type="GO" id="GO:0008234">
    <property type="term" value="F:cysteine-type peptidase activity"/>
    <property type="evidence" value="ECO:0007669"/>
    <property type="project" value="InterPro"/>
</dbReference>
<evidence type="ECO:0000313" key="8">
    <source>
        <dbReference type="RefSeq" id="XP_020823981.1"/>
    </source>
</evidence>
<dbReference type="InterPro" id="IPR039417">
    <property type="entry name" value="Peptidase_C1A_papain-like"/>
</dbReference>
<dbReference type="SMART" id="SM00848">
    <property type="entry name" value="Inhibitor_I29"/>
    <property type="match status" value="1"/>
</dbReference>
<dbReference type="InterPro" id="IPR013201">
    <property type="entry name" value="Prot_inhib_I29"/>
</dbReference>
<dbReference type="InterPro" id="IPR000668">
    <property type="entry name" value="Peptidase_C1A_C"/>
</dbReference>
<evidence type="ECO:0000313" key="7">
    <source>
        <dbReference type="RefSeq" id="XP_020823980.1"/>
    </source>
</evidence>
<feature type="region of interest" description="Disordered" evidence="2">
    <location>
        <begin position="107"/>
        <end position="130"/>
    </location>
</feature>
<dbReference type="PRINTS" id="PR00705">
    <property type="entry name" value="PAPAIN"/>
</dbReference>
<dbReference type="Pfam" id="PF00112">
    <property type="entry name" value="Peptidase_C1"/>
    <property type="match status" value="1"/>
</dbReference>
<dbReference type="SMART" id="SM00645">
    <property type="entry name" value="Pept_C1"/>
    <property type="match status" value="1"/>
</dbReference>
<evidence type="ECO:0000256" key="2">
    <source>
        <dbReference type="SAM" id="MobiDB-lite"/>
    </source>
</evidence>
<dbReference type="Gene3D" id="3.90.70.10">
    <property type="entry name" value="Cysteine proteinases"/>
    <property type="match status" value="1"/>
</dbReference>
<dbReference type="RefSeq" id="XP_020823980.1">
    <property type="nucleotide sequence ID" value="XM_020968321.1"/>
</dbReference>
<dbReference type="SUPFAM" id="SSF54001">
    <property type="entry name" value="Cysteine proteinases"/>
    <property type="match status" value="1"/>
</dbReference>
<evidence type="ECO:0000313" key="6">
    <source>
        <dbReference type="Proteomes" id="UP000515140"/>
    </source>
</evidence>
<evidence type="ECO:0000256" key="3">
    <source>
        <dbReference type="SAM" id="SignalP"/>
    </source>
</evidence>
<organism evidence="6 8">
    <name type="scientific">Phascolarctos cinereus</name>
    <name type="common">Koala</name>
    <dbReference type="NCBI Taxonomy" id="38626"/>
    <lineage>
        <taxon>Eukaryota</taxon>
        <taxon>Metazoa</taxon>
        <taxon>Chordata</taxon>
        <taxon>Craniata</taxon>
        <taxon>Vertebrata</taxon>
        <taxon>Euteleostomi</taxon>
        <taxon>Mammalia</taxon>
        <taxon>Metatheria</taxon>
        <taxon>Diprotodontia</taxon>
        <taxon>Phascolarctidae</taxon>
        <taxon>Phascolarctos</taxon>
    </lineage>
</organism>
<proteinExistence type="inferred from homology"/>
<feature type="chain" id="PRO_5044648185" evidence="3">
    <location>
        <begin position="20"/>
        <end position="350"/>
    </location>
</feature>
<feature type="domain" description="Peptidase C1A papain C-terminal" evidence="4">
    <location>
        <begin position="129"/>
        <end position="339"/>
    </location>
</feature>
<reference evidence="7 8" key="1">
    <citation type="submission" date="2025-04" db="UniProtKB">
        <authorList>
            <consortium name="RefSeq"/>
        </authorList>
    </citation>
    <scope>IDENTIFICATION</scope>
    <source>
        <tissue evidence="7 8">Spleen</tissue>
    </source>
</reference>
<dbReference type="PROSITE" id="PS00640">
    <property type="entry name" value="THIOL_PROTEASE_ASN"/>
    <property type="match status" value="1"/>
</dbReference>
<dbReference type="KEGG" id="pcw:110195512"/>
<dbReference type="InterPro" id="IPR013128">
    <property type="entry name" value="Peptidase_C1A"/>
</dbReference>
<dbReference type="RefSeq" id="XP_020823981.1">
    <property type="nucleotide sequence ID" value="XM_020968322.1"/>
</dbReference>
<protein>
    <submittedName>
        <fullName evidence="7 8">Cathepsin W</fullName>
    </submittedName>
</protein>
<dbReference type="PANTHER" id="PTHR12411">
    <property type="entry name" value="CYSTEINE PROTEASE FAMILY C1-RELATED"/>
    <property type="match status" value="1"/>
</dbReference>
<feature type="signal peptide" evidence="3">
    <location>
        <begin position="1"/>
        <end position="19"/>
    </location>
</feature>
<gene>
    <name evidence="7 8" type="primary">CTSW</name>
</gene>
<dbReference type="AlphaFoldDB" id="A0A6P5IYC9"/>
<dbReference type="InterPro" id="IPR025661">
    <property type="entry name" value="Pept_asp_AS"/>
</dbReference>
<keyword evidence="3" id="KW-0732">Signal</keyword>
<dbReference type="CTD" id="1521"/>
<evidence type="ECO:0000259" key="5">
    <source>
        <dbReference type="SMART" id="SM00848"/>
    </source>
</evidence>
<sequence length="350" mass="40380">MLPTEFSCLLGLLATAGLAWNPYPALEQSFRDLTPVTWDPMEQFKAFQIQYNKSYPDPAEQKRRLEIFVDNLAWAQQLTKEHGGMAQFGVTQFSDLTEKEFRQLYRPAQPSCSDPRPKTGGHPRLQRPQTHSCDWRKAGVLSPVRDQENCNSCWAFAAVSNVEALWAIRYQQNFELSVQEVLDCHRCGRGCEGGYIWDAFTTIVNQSGLAEEKDYPYKAQLSHNGCQKKKKQAWIHDYFMLPRKENYMAQYLTEKGPITVNINSRLLQNYKTGVIRPRHDCDPQYLDHYVLLVGFGRIHNFTYWILKNSWGSSWGEKGYFRLHRGSNACGINKYPITARLEGGHAPRCPR</sequence>